<keyword evidence="4" id="KW-1185">Reference proteome</keyword>
<comment type="caution">
    <text evidence="3">The sequence shown here is derived from an EMBL/GenBank/DDBJ whole genome shotgun (WGS) entry which is preliminary data.</text>
</comment>
<feature type="signal peptide" evidence="2">
    <location>
        <begin position="1"/>
        <end position="26"/>
    </location>
</feature>
<sequence>MIFRVVIIPLMIGVVAVAMTCLPAAAEDGGTAAQPEPMVFQRVAVASFLVGRHKPHMDESMDLTLSCPIGEICKDDPTILPHAGITLTRLVNEKLRSRFTPWVVGRAQVQAAEMQMALDQGRDTPIDLARRLGRLVEAEVVIIGIVWRYRERGVVAERPDGGASVAFALYAVEAATGRLLWREIYDATQQTVLEDLFQARKQIRMGLRWLNADELAAHGVGEVLRKWPDHLRPVVDPRGPRQTDGASPGVGAPSQ</sequence>
<feature type="chain" id="PRO_5041439522" evidence="2">
    <location>
        <begin position="27"/>
        <end position="255"/>
    </location>
</feature>
<accession>A0AA41UI50</accession>
<reference evidence="3" key="1">
    <citation type="submission" date="2022-04" db="EMBL/GenBank/DDBJ databases">
        <title>Desulfatitalea alkaliphila sp. nov., a novel anaerobic sulfate-reducing bacterium isolated from terrestrial mud volcano, Taman Peninsula, Russia.</title>
        <authorList>
            <person name="Khomyakova M.A."/>
            <person name="Merkel A.Y."/>
            <person name="Slobodkin A.I."/>
        </authorList>
    </citation>
    <scope>NUCLEOTIDE SEQUENCE</scope>
    <source>
        <strain evidence="3">M08but</strain>
    </source>
</reference>
<evidence type="ECO:0000313" key="3">
    <source>
        <dbReference type="EMBL" id="MCJ8499272.1"/>
    </source>
</evidence>
<name>A0AA41UI50_9BACT</name>
<dbReference type="Proteomes" id="UP001165427">
    <property type="component" value="Unassembled WGS sequence"/>
</dbReference>
<protein>
    <submittedName>
        <fullName evidence="3">Uncharacterized protein</fullName>
    </submittedName>
</protein>
<evidence type="ECO:0000313" key="4">
    <source>
        <dbReference type="Proteomes" id="UP001165427"/>
    </source>
</evidence>
<evidence type="ECO:0000256" key="1">
    <source>
        <dbReference type="SAM" id="MobiDB-lite"/>
    </source>
</evidence>
<dbReference type="Gene3D" id="3.40.50.10610">
    <property type="entry name" value="ABC-type transport auxiliary lipoprotein component"/>
    <property type="match status" value="1"/>
</dbReference>
<feature type="region of interest" description="Disordered" evidence="1">
    <location>
        <begin position="233"/>
        <end position="255"/>
    </location>
</feature>
<organism evidence="3 4">
    <name type="scientific">Desulfatitalea alkaliphila</name>
    <dbReference type="NCBI Taxonomy" id="2929485"/>
    <lineage>
        <taxon>Bacteria</taxon>
        <taxon>Pseudomonadati</taxon>
        <taxon>Thermodesulfobacteriota</taxon>
        <taxon>Desulfobacteria</taxon>
        <taxon>Desulfobacterales</taxon>
        <taxon>Desulfosarcinaceae</taxon>
        <taxon>Desulfatitalea</taxon>
    </lineage>
</organism>
<dbReference type="RefSeq" id="WP_246902458.1">
    <property type="nucleotide sequence ID" value="NZ_JALJRB010000001.1"/>
</dbReference>
<dbReference type="EMBL" id="JALJRB010000001">
    <property type="protein sequence ID" value="MCJ8499272.1"/>
    <property type="molecule type" value="Genomic_DNA"/>
</dbReference>
<dbReference type="AlphaFoldDB" id="A0AA41UI50"/>
<evidence type="ECO:0000256" key="2">
    <source>
        <dbReference type="SAM" id="SignalP"/>
    </source>
</evidence>
<keyword evidence="2" id="KW-0732">Signal</keyword>
<gene>
    <name evidence="3" type="ORF">MRX98_01685</name>
</gene>
<proteinExistence type="predicted"/>